<accession>A0A177MWZ8</accession>
<evidence type="ECO:0008006" key="3">
    <source>
        <dbReference type="Google" id="ProtNLM"/>
    </source>
</evidence>
<dbReference type="Proteomes" id="UP000078476">
    <property type="component" value="Unassembled WGS sequence"/>
</dbReference>
<sequence length="63" mass="7460">MKISKTKETKKYAINPENIVIIQMPYFDDGISRLAYFKAEKRGFVPGYELDDWLQAEQEYIPK</sequence>
<gene>
    <name evidence="1" type="ORF">A1359_02110</name>
</gene>
<dbReference type="RefSeq" id="WP_066987702.1">
    <property type="nucleotide sequence ID" value="NZ_LUUI01000160.1"/>
</dbReference>
<dbReference type="InterPro" id="IPR021327">
    <property type="entry name" value="DUF2934"/>
</dbReference>
<organism evidence="1 2">
    <name type="scientific">Methylomonas lenta</name>
    <dbReference type="NCBI Taxonomy" id="980561"/>
    <lineage>
        <taxon>Bacteria</taxon>
        <taxon>Pseudomonadati</taxon>
        <taxon>Pseudomonadota</taxon>
        <taxon>Gammaproteobacteria</taxon>
        <taxon>Methylococcales</taxon>
        <taxon>Methylococcaceae</taxon>
        <taxon>Methylomonas</taxon>
    </lineage>
</organism>
<protein>
    <recommendedName>
        <fullName evidence="3">DUF2934 domain-containing protein</fullName>
    </recommendedName>
</protein>
<evidence type="ECO:0000313" key="2">
    <source>
        <dbReference type="Proteomes" id="UP000078476"/>
    </source>
</evidence>
<dbReference type="STRING" id="980561.A1359_02110"/>
<dbReference type="Pfam" id="PF11154">
    <property type="entry name" value="DUF2934"/>
    <property type="match status" value="1"/>
</dbReference>
<evidence type="ECO:0000313" key="1">
    <source>
        <dbReference type="EMBL" id="OAI10105.1"/>
    </source>
</evidence>
<reference evidence="1 2" key="1">
    <citation type="submission" date="2016-03" db="EMBL/GenBank/DDBJ databases">
        <authorList>
            <person name="Ploux O."/>
        </authorList>
    </citation>
    <scope>NUCLEOTIDE SEQUENCE [LARGE SCALE GENOMIC DNA]</scope>
    <source>
        <strain evidence="1 2">R-45370</strain>
    </source>
</reference>
<dbReference type="EMBL" id="LUUI01000160">
    <property type="protein sequence ID" value="OAI10105.1"/>
    <property type="molecule type" value="Genomic_DNA"/>
</dbReference>
<keyword evidence="2" id="KW-1185">Reference proteome</keyword>
<name>A0A177MWZ8_9GAMM</name>
<dbReference type="AlphaFoldDB" id="A0A177MWZ8"/>
<comment type="caution">
    <text evidence="1">The sequence shown here is derived from an EMBL/GenBank/DDBJ whole genome shotgun (WGS) entry which is preliminary data.</text>
</comment>
<proteinExistence type="predicted"/>